<accession>A0ABV3X4R8</accession>
<dbReference type="InterPro" id="IPR050767">
    <property type="entry name" value="Sel1_AlgK"/>
</dbReference>
<name>A0ABV3X4R8_9FIRM</name>
<dbReference type="InterPro" id="IPR006597">
    <property type="entry name" value="Sel1-like"/>
</dbReference>
<dbReference type="SUPFAM" id="SSF81901">
    <property type="entry name" value="HCP-like"/>
    <property type="match status" value="2"/>
</dbReference>
<evidence type="ECO:0000313" key="2">
    <source>
        <dbReference type="Proteomes" id="UP001559623"/>
    </source>
</evidence>
<protein>
    <submittedName>
        <fullName evidence="1">Tetratricopeptide repeat protein</fullName>
    </submittedName>
</protein>
<organism evidence="1 2">
    <name type="scientific">Selenomonas sputigena</name>
    <dbReference type="NCBI Taxonomy" id="69823"/>
    <lineage>
        <taxon>Bacteria</taxon>
        <taxon>Bacillati</taxon>
        <taxon>Bacillota</taxon>
        <taxon>Negativicutes</taxon>
        <taxon>Selenomonadales</taxon>
        <taxon>Selenomonadaceae</taxon>
        <taxon>Selenomonas</taxon>
    </lineage>
</organism>
<dbReference type="EMBL" id="JARVLH010000002">
    <property type="protein sequence ID" value="MEX5284518.1"/>
    <property type="molecule type" value="Genomic_DNA"/>
</dbReference>
<proteinExistence type="predicted"/>
<dbReference type="InterPro" id="IPR011990">
    <property type="entry name" value="TPR-like_helical_dom_sf"/>
</dbReference>
<dbReference type="Pfam" id="PF08238">
    <property type="entry name" value="Sel1"/>
    <property type="match status" value="9"/>
</dbReference>
<dbReference type="Proteomes" id="UP001559623">
    <property type="component" value="Unassembled WGS sequence"/>
</dbReference>
<gene>
    <name evidence="1" type="ORF">QCO44_02530</name>
</gene>
<evidence type="ECO:0000313" key="1">
    <source>
        <dbReference type="EMBL" id="MEX5284518.1"/>
    </source>
</evidence>
<reference evidence="1 2" key="1">
    <citation type="submission" date="2023-04" db="EMBL/GenBank/DDBJ databases">
        <title>Genome Sequence of Selenomonas sputigena ATCC 33150.</title>
        <authorList>
            <person name="Miller D.P."/>
            <person name="Anvari S."/>
            <person name="Polson S.W."/>
            <person name="Macdonald M."/>
            <person name="Mcdowell J.V."/>
        </authorList>
    </citation>
    <scope>NUCLEOTIDE SEQUENCE [LARGE SCALE GENOMIC DNA]</scope>
    <source>
        <strain evidence="1 2">ATCC 33150</strain>
    </source>
</reference>
<dbReference type="PANTHER" id="PTHR11102">
    <property type="entry name" value="SEL-1-LIKE PROTEIN"/>
    <property type="match status" value="1"/>
</dbReference>
<dbReference type="RefSeq" id="WP_368846257.1">
    <property type="nucleotide sequence ID" value="NZ_CP194411.1"/>
</dbReference>
<sequence>MPQEKLQEAERLYIAYQLDEAEALFEELAKAGNARAMYVLARYYDASDWGRKGADAGDVLAKLYVAESQEDDEQKTATLEELFPRVYALAEQGDVFACHEVAGMFLHGRGTRCDEQKAINYWRTAAEAGFWDSMRELGDRFEEQGNYKKAAEWFKNLAEAGSDEGWFGLGWIYKEGEGGIVCEKEAIHCCQKAYEMQGIWAGEAANMIGCILAERENYKEANAWFRKSGEVGSDRGWYNLAVSYNQGKGIRSDKERAKEYFLKAYEMQGICAGDAADHIGRIWAGRENYKEANIWFRKSGEAGSDWGWYHLAVSYDHGNGLRSDKEKAKEYYLKAYEMQGDCAGDAALAIGMVFDENEEYTKAYEWFQKAAEAGSDWGYYDLGIYYLEGKGITQNAAKAVECFTKAYEMQGDAADRAKEMLDELS</sequence>
<comment type="caution">
    <text evidence="1">The sequence shown here is derived from an EMBL/GenBank/DDBJ whole genome shotgun (WGS) entry which is preliminary data.</text>
</comment>
<dbReference type="SMART" id="SM00671">
    <property type="entry name" value="SEL1"/>
    <property type="match status" value="10"/>
</dbReference>
<keyword evidence="2" id="KW-1185">Reference proteome</keyword>
<dbReference type="PANTHER" id="PTHR11102:SF160">
    <property type="entry name" value="ERAD-ASSOCIATED E3 UBIQUITIN-PROTEIN LIGASE COMPONENT HRD3"/>
    <property type="match status" value="1"/>
</dbReference>
<dbReference type="Gene3D" id="1.25.40.10">
    <property type="entry name" value="Tetratricopeptide repeat domain"/>
    <property type="match status" value="3"/>
</dbReference>